<accession>A0A0I9TRW3</accession>
<dbReference type="EMBL" id="LDPR01000007">
    <property type="protein sequence ID" value="KLO36762.1"/>
    <property type="molecule type" value="Genomic_DNA"/>
</dbReference>
<evidence type="ECO:0000259" key="1">
    <source>
        <dbReference type="Pfam" id="PF15579"/>
    </source>
</evidence>
<dbReference type="Proteomes" id="UP000036334">
    <property type="component" value="Unassembled WGS sequence"/>
</dbReference>
<feature type="domain" description="Immunity protein 52" evidence="1">
    <location>
        <begin position="8"/>
        <end position="229"/>
    </location>
</feature>
<sequence length="256" mass="28409">MPKSNVSVRWGPRFESVDHVADRVAELVSALAALDPALSGWRNRGRSKRQALAQPVVTPTHADLVERLLDGRHRNDVGQIMEDMGYSVYWWNWNWNGAEDHRATAELNIHVACSSEFVGNHVGLNLPEPDAVPTLYTRDVAHKLLHIFAEIFDPDSLLWSNHELRAKQSEPDRPTEDGLGYIAGTVVGHPAGWANFLSDSDPVKFDVDLLPAGATVERLGTGTLVLLGDDPADPPIRDVLQMRRAMGYEVPTQQEE</sequence>
<gene>
    <name evidence="2" type="ORF">ABH38_10055</name>
</gene>
<dbReference type="RefSeq" id="WP_047314040.1">
    <property type="nucleotide sequence ID" value="NZ_LDPQ01000004.1"/>
</dbReference>
<dbReference type="OrthoDB" id="4716688at2"/>
<proteinExistence type="predicted"/>
<dbReference type="Pfam" id="PF15579">
    <property type="entry name" value="Imm52"/>
    <property type="match status" value="1"/>
</dbReference>
<keyword evidence="3" id="KW-1185">Reference proteome</keyword>
<name>A0A0I9TRW3_9MYCO</name>
<dbReference type="InterPro" id="IPR028969">
    <property type="entry name" value="Imm52"/>
</dbReference>
<protein>
    <recommendedName>
        <fullName evidence="1">Immunity protein 52 domain-containing protein</fullName>
    </recommendedName>
</protein>
<organism evidence="2 3">
    <name type="scientific">Mycobacterium haemophilum</name>
    <dbReference type="NCBI Taxonomy" id="29311"/>
    <lineage>
        <taxon>Bacteria</taxon>
        <taxon>Bacillati</taxon>
        <taxon>Actinomycetota</taxon>
        <taxon>Actinomycetes</taxon>
        <taxon>Mycobacteriales</taxon>
        <taxon>Mycobacteriaceae</taxon>
        <taxon>Mycobacterium</taxon>
    </lineage>
</organism>
<comment type="caution">
    <text evidence="2">The sequence shown here is derived from an EMBL/GenBank/DDBJ whole genome shotgun (WGS) entry which is preliminary data.</text>
</comment>
<reference evidence="2 3" key="1">
    <citation type="submission" date="2015-05" db="EMBL/GenBank/DDBJ databases">
        <title>Genome sequence of Mycobacterium haemophilum.</title>
        <authorList>
            <person name="Greninger A.L."/>
            <person name="Cunningham G."/>
            <person name="Miller S."/>
        </authorList>
    </citation>
    <scope>NUCLEOTIDE SEQUENCE [LARGE SCALE GENOMIC DNA]</scope>
    <source>
        <strain evidence="3">UC1</strain>
    </source>
</reference>
<evidence type="ECO:0000313" key="2">
    <source>
        <dbReference type="EMBL" id="KLO36762.1"/>
    </source>
</evidence>
<dbReference type="AlphaFoldDB" id="A0A0I9TRW3"/>
<dbReference type="PATRIC" id="fig|29311.18.peg.3175"/>
<evidence type="ECO:0000313" key="3">
    <source>
        <dbReference type="Proteomes" id="UP000036334"/>
    </source>
</evidence>